<gene>
    <name evidence="3" type="primary">sepH</name>
    <name evidence="3" type="ORF">ACFPK8_02315</name>
</gene>
<evidence type="ECO:0000256" key="1">
    <source>
        <dbReference type="SAM" id="MobiDB-lite"/>
    </source>
</evidence>
<feature type="compositionally biased region" description="Acidic residues" evidence="1">
    <location>
        <begin position="376"/>
        <end position="391"/>
    </location>
</feature>
<dbReference type="InterPro" id="IPR021421">
    <property type="entry name" value="DUF3071"/>
</dbReference>
<feature type="region of interest" description="Disordered" evidence="1">
    <location>
        <begin position="207"/>
        <end position="484"/>
    </location>
</feature>
<dbReference type="NCBIfam" id="NF040712">
    <property type="entry name" value="SepH"/>
    <property type="match status" value="1"/>
</dbReference>
<feature type="domain" description="DUF3071" evidence="2">
    <location>
        <begin position="1"/>
        <end position="162"/>
    </location>
</feature>
<proteinExistence type="predicted"/>
<keyword evidence="4" id="KW-1185">Reference proteome</keyword>
<feature type="compositionally biased region" description="Low complexity" evidence="1">
    <location>
        <begin position="436"/>
        <end position="447"/>
    </location>
</feature>
<feature type="compositionally biased region" description="Basic and acidic residues" evidence="1">
    <location>
        <begin position="340"/>
        <end position="352"/>
    </location>
</feature>
<dbReference type="GeneID" id="303296752"/>
<dbReference type="RefSeq" id="WP_193117305.1">
    <property type="nucleotide sequence ID" value="NZ_BAAAIR010000032.1"/>
</dbReference>
<evidence type="ECO:0000259" key="2">
    <source>
        <dbReference type="Pfam" id="PF11268"/>
    </source>
</evidence>
<protein>
    <submittedName>
        <fullName evidence="3">Septation protein SepH</fullName>
    </submittedName>
</protein>
<organism evidence="3 4">
    <name type="scientific">Brachybacterium tyrofermentans</name>
    <dbReference type="NCBI Taxonomy" id="47848"/>
    <lineage>
        <taxon>Bacteria</taxon>
        <taxon>Bacillati</taxon>
        <taxon>Actinomycetota</taxon>
        <taxon>Actinomycetes</taxon>
        <taxon>Micrococcales</taxon>
        <taxon>Dermabacteraceae</taxon>
        <taxon>Brachybacterium</taxon>
    </lineage>
</organism>
<name>A0ABW0FCQ7_9MICO</name>
<comment type="caution">
    <text evidence="3">The sequence shown here is derived from an EMBL/GenBank/DDBJ whole genome shotgun (WGS) entry which is preliminary data.</text>
</comment>
<accession>A0ABW0FCQ7</accession>
<evidence type="ECO:0000313" key="4">
    <source>
        <dbReference type="Proteomes" id="UP001595937"/>
    </source>
</evidence>
<reference evidence="4" key="1">
    <citation type="journal article" date="2019" name="Int. J. Syst. Evol. Microbiol.">
        <title>The Global Catalogue of Microorganisms (GCM) 10K type strain sequencing project: providing services to taxonomists for standard genome sequencing and annotation.</title>
        <authorList>
            <consortium name="The Broad Institute Genomics Platform"/>
            <consortium name="The Broad Institute Genome Sequencing Center for Infectious Disease"/>
            <person name="Wu L."/>
            <person name="Ma J."/>
        </authorList>
    </citation>
    <scope>NUCLEOTIDE SEQUENCE [LARGE SCALE GENOMIC DNA]</scope>
    <source>
        <strain evidence="4">CGMCC 1.16455</strain>
    </source>
</reference>
<dbReference type="InterPro" id="IPR047682">
    <property type="entry name" value="SepH-like"/>
</dbReference>
<dbReference type="Proteomes" id="UP001595937">
    <property type="component" value="Unassembled WGS sequence"/>
</dbReference>
<evidence type="ECO:0000313" key="3">
    <source>
        <dbReference type="EMBL" id="MFC5296331.1"/>
    </source>
</evidence>
<dbReference type="Pfam" id="PF11268">
    <property type="entry name" value="DUF3071"/>
    <property type="match status" value="1"/>
</dbReference>
<dbReference type="EMBL" id="JBHSLN010000011">
    <property type="protein sequence ID" value="MFC5296331.1"/>
    <property type="molecule type" value="Genomic_DNA"/>
</dbReference>
<sequence>MREIELDGIHDDGEHVILVDSDGERYTLRIDKALRAAVRTDRPALGMIQAADTAPLRPREIQTMLRSGRSAEDISEAADIPVDHVRRYEGPVLAEREWTAQRARTFPVGRGGPSLDDVVAERLAAREATEETAWDAWRRADGTWTLELTFSAAGRTRQAHWVAELDNRSVAPVDDEARWISDEDAPPEPTRGRARLQAVKSSVYDLEADGSFDEKASGPRRGRAPRAAQRSSTDDTPPALDDSELDALNARRGLRSVPQPVDDSTSVWTSLDEDVLDGARTDDAAPGEADDSARTGGTDAADDSAEFAGTEPVGNEADEPEPDRTEPAGATDATFVEVADSDRDAFLEHATSEPDLSADVADADVTDRTSDAAADGLEDADGFEDQDDADDIDRTDADAAGARTSNARIGSGAGGTVLDERHFQDTVDLTPLPGFSATSAPSPADPAEPTDDPKPAKPAKGSKAKSKRASMPSWDEIVFGSKHD</sequence>